<dbReference type="Proteomes" id="UP000050761">
    <property type="component" value="Unassembled WGS sequence"/>
</dbReference>
<evidence type="ECO:0000313" key="3">
    <source>
        <dbReference type="WBParaSite" id="HPBE_0000135601-mRNA-1"/>
    </source>
</evidence>
<dbReference type="WBParaSite" id="HPBE_0000135601-mRNA-1">
    <property type="protein sequence ID" value="HPBE_0000135601-mRNA-1"/>
    <property type="gene ID" value="HPBE_0000135601"/>
</dbReference>
<dbReference type="Pfam" id="PF08524">
    <property type="entry name" value="rRNA_processing"/>
    <property type="match status" value="1"/>
</dbReference>
<accession>A0A183F5B4</accession>
<keyword evidence="1" id="KW-0175">Coiled coil</keyword>
<proteinExistence type="predicted"/>
<name>A0A183F5B4_HELPZ</name>
<organism evidence="2 3">
    <name type="scientific">Heligmosomoides polygyrus</name>
    <name type="common">Parasitic roundworm</name>
    <dbReference type="NCBI Taxonomy" id="6339"/>
    <lineage>
        <taxon>Eukaryota</taxon>
        <taxon>Metazoa</taxon>
        <taxon>Ecdysozoa</taxon>
        <taxon>Nematoda</taxon>
        <taxon>Chromadorea</taxon>
        <taxon>Rhabditida</taxon>
        <taxon>Rhabditina</taxon>
        <taxon>Rhabditomorpha</taxon>
        <taxon>Strongyloidea</taxon>
        <taxon>Heligmosomidae</taxon>
        <taxon>Heligmosomoides</taxon>
    </lineage>
</organism>
<sequence length="81" mass="9764">LEKMSAYERAKKVYEQIQEQKKRENAARLLERERRQAVLEKYMRSKKQMNKALRKCNRKGQPNLGAQMEVLLKKIENSDRK</sequence>
<evidence type="ECO:0000256" key="1">
    <source>
        <dbReference type="SAM" id="Coils"/>
    </source>
</evidence>
<dbReference type="AlphaFoldDB" id="A0A183F5B4"/>
<feature type="coiled-coil region" evidence="1">
    <location>
        <begin position="7"/>
        <end position="59"/>
    </location>
</feature>
<evidence type="ECO:0000313" key="2">
    <source>
        <dbReference type="Proteomes" id="UP000050761"/>
    </source>
</evidence>
<dbReference type="InterPro" id="IPR013730">
    <property type="entry name" value="Fyv7/TAP26"/>
</dbReference>
<protein>
    <submittedName>
        <fullName evidence="3">Thyroid transcription factor 1-associated protein 26</fullName>
    </submittedName>
</protein>
<dbReference type="PRINTS" id="PR01854">
    <property type="entry name" value="BR22PROTEIN"/>
</dbReference>
<reference evidence="3" key="1">
    <citation type="submission" date="2019-09" db="UniProtKB">
        <authorList>
            <consortium name="WormBaseParasite"/>
        </authorList>
    </citation>
    <scope>IDENTIFICATION</scope>
</reference>
<keyword evidence="2" id="KW-1185">Reference proteome</keyword>